<comment type="caution">
    <text evidence="2">The sequence shown here is derived from an EMBL/GenBank/DDBJ whole genome shotgun (WGS) entry which is preliminary data.</text>
</comment>
<evidence type="ECO:0000313" key="2">
    <source>
        <dbReference type="EMBL" id="TPR14353.1"/>
    </source>
</evidence>
<reference evidence="2 3" key="1">
    <citation type="submission" date="2018-08" db="EMBL/GenBank/DDBJ databases">
        <title>Comparative genomics of wild bee and flower associated Lactobacillus reveals potential adaptation to the bee host.</title>
        <authorList>
            <person name="Vuong H.Q."/>
            <person name="Mcfrederick Q.S."/>
        </authorList>
    </citation>
    <scope>NUCLEOTIDE SEQUENCE [LARGE SCALE GENOMIC DNA]</scope>
    <source>
        <strain evidence="2 3">HV_04</strain>
    </source>
</reference>
<dbReference type="Pfam" id="PF11683">
    <property type="entry name" value="DUF3278"/>
    <property type="match status" value="1"/>
</dbReference>
<keyword evidence="1" id="KW-0812">Transmembrane</keyword>
<dbReference type="InterPro" id="IPR021697">
    <property type="entry name" value="DUF3278"/>
</dbReference>
<feature type="transmembrane region" description="Helical" evidence="1">
    <location>
        <begin position="115"/>
        <end position="135"/>
    </location>
</feature>
<accession>A0ABY2YUU4</accession>
<sequence>MGKTKESLYIRIIKHIYGIHGYFDEYKKQEVNRIGNNAFLILFLLFGLEIISTSFSALIFESSNVLIVLMWSNLLIFLIILLYLAFSVSKLKLDQIETYDNKDYSHQIKKLRKKCIMLAFNFFIIERIVFFLIDLLTNDNHLTILQLIISPKENIVWGITSIIFSITLYFVQKSKIKK</sequence>
<keyword evidence="1" id="KW-0472">Membrane</keyword>
<evidence type="ECO:0000313" key="3">
    <source>
        <dbReference type="Proteomes" id="UP000767392"/>
    </source>
</evidence>
<keyword evidence="1" id="KW-1133">Transmembrane helix</keyword>
<gene>
    <name evidence="2" type="ORF">DY048_05240</name>
</gene>
<name>A0ABY2YUU4_9LACO</name>
<dbReference type="Proteomes" id="UP000767392">
    <property type="component" value="Unassembled WGS sequence"/>
</dbReference>
<feature type="transmembrane region" description="Helical" evidence="1">
    <location>
        <begin position="66"/>
        <end position="86"/>
    </location>
</feature>
<evidence type="ECO:0000256" key="1">
    <source>
        <dbReference type="SAM" id="Phobius"/>
    </source>
</evidence>
<dbReference type="EMBL" id="QUAM01000003">
    <property type="protein sequence ID" value="TPR14353.1"/>
    <property type="molecule type" value="Genomic_DNA"/>
</dbReference>
<feature type="transmembrane region" description="Helical" evidence="1">
    <location>
        <begin position="155"/>
        <end position="171"/>
    </location>
</feature>
<organism evidence="2 3">
    <name type="scientific">Apilactobacillus timberlakei</name>
    <dbReference type="NCBI Taxonomy" id="2008380"/>
    <lineage>
        <taxon>Bacteria</taxon>
        <taxon>Bacillati</taxon>
        <taxon>Bacillota</taxon>
        <taxon>Bacilli</taxon>
        <taxon>Lactobacillales</taxon>
        <taxon>Lactobacillaceae</taxon>
        <taxon>Apilactobacillus</taxon>
    </lineage>
</organism>
<protein>
    <submittedName>
        <fullName evidence="2">DUF3278 domain-containing protein</fullName>
    </submittedName>
</protein>
<dbReference type="RefSeq" id="WP_105988076.1">
    <property type="nucleotide sequence ID" value="NZ_POST01000003.1"/>
</dbReference>
<keyword evidence="3" id="KW-1185">Reference proteome</keyword>
<feature type="transmembrane region" description="Helical" evidence="1">
    <location>
        <begin position="38"/>
        <end position="60"/>
    </location>
</feature>
<proteinExistence type="predicted"/>